<dbReference type="Gene3D" id="3.90.550.10">
    <property type="entry name" value="Spore Coat Polysaccharide Biosynthesis Protein SpsA, Chain A"/>
    <property type="match status" value="1"/>
</dbReference>
<evidence type="ECO:0000256" key="6">
    <source>
        <dbReference type="ARBA" id="ARBA00023136"/>
    </source>
</evidence>
<organism evidence="12 13">
    <name type="scientific">Parvimonas parva</name>
    <dbReference type="NCBI Taxonomy" id="2769485"/>
    <lineage>
        <taxon>Bacteria</taxon>
        <taxon>Bacillati</taxon>
        <taxon>Bacillota</taxon>
        <taxon>Tissierellia</taxon>
        <taxon>Tissierellales</taxon>
        <taxon>Peptoniphilaceae</taxon>
        <taxon>Parvimonas</taxon>
    </lineage>
</organism>
<comment type="caution">
    <text evidence="12">The sequence shown here is derived from an EMBL/GenBank/DDBJ whole genome shotgun (WGS) entry which is preliminary data.</text>
</comment>
<evidence type="ECO:0000256" key="8">
    <source>
        <dbReference type="ARBA" id="ARBA00037904"/>
    </source>
</evidence>
<comment type="function">
    <text evidence="7">Catalyzes the glycosylation of 4,4'-diaponeurosporenoate, i.e. the esterification of glucose at the C1'' position with the carboxyl group of 4,4'-diaponeurosporenic acid, to form glycosyl-4,4'-diaponeurosporenoate. This is a step in the biosynthesis of staphyloxanthin, an orange pigment present in most staphylococci strains.</text>
</comment>
<gene>
    <name evidence="12" type="ORF">IBJ83_04500</name>
</gene>
<comment type="subcellular location">
    <subcellularLocation>
        <location evidence="1">Cell membrane</location>
    </subcellularLocation>
</comment>
<feature type="domain" description="Glycosyltransferase 2-like" evidence="11">
    <location>
        <begin position="5"/>
        <end position="118"/>
    </location>
</feature>
<accession>A0ABS1C901</accession>
<comment type="similarity">
    <text evidence="9">Belongs to the glycosyltransferase 2 family. CrtQ subfamily.</text>
</comment>
<proteinExistence type="inferred from homology"/>
<keyword evidence="3" id="KW-0328">Glycosyltransferase</keyword>
<dbReference type="InterPro" id="IPR001173">
    <property type="entry name" value="Glyco_trans_2-like"/>
</dbReference>
<evidence type="ECO:0000313" key="13">
    <source>
        <dbReference type="Proteomes" id="UP000823123"/>
    </source>
</evidence>
<evidence type="ECO:0000259" key="11">
    <source>
        <dbReference type="Pfam" id="PF00535"/>
    </source>
</evidence>
<dbReference type="PANTHER" id="PTHR43646:SF2">
    <property type="entry name" value="GLYCOSYLTRANSFERASE 2-LIKE DOMAIN-CONTAINING PROTEIN"/>
    <property type="match status" value="1"/>
</dbReference>
<evidence type="ECO:0000256" key="9">
    <source>
        <dbReference type="ARBA" id="ARBA00038120"/>
    </source>
</evidence>
<evidence type="ECO:0000313" key="12">
    <source>
        <dbReference type="EMBL" id="MBK1468577.1"/>
    </source>
</evidence>
<dbReference type="Pfam" id="PF00535">
    <property type="entry name" value="Glycos_transf_2"/>
    <property type="match status" value="1"/>
</dbReference>
<evidence type="ECO:0000256" key="1">
    <source>
        <dbReference type="ARBA" id="ARBA00004236"/>
    </source>
</evidence>
<evidence type="ECO:0000256" key="5">
    <source>
        <dbReference type="ARBA" id="ARBA00022746"/>
    </source>
</evidence>
<dbReference type="RefSeq" id="WP_201275546.1">
    <property type="nucleotide sequence ID" value="NZ_JACVDA010000010.1"/>
</dbReference>
<dbReference type="InterPro" id="IPR029044">
    <property type="entry name" value="Nucleotide-diphossugar_trans"/>
</dbReference>
<keyword evidence="2" id="KW-1003">Cell membrane</keyword>
<sequence>MKLAVIVPIYNDDKMIENLLEKLSNFKEIDEIIISKAVDDFKENEVVEKEYKGIEYKLLISKKGRSTQMNTAVKYTDCDILWFIHADSEFLNYDIDKKIKNLIENENIKCGGLKIKFNPNSILLSIIAYLSNLRAKLFKICFGDQSIFITKKLFEDINGFRDIPIMEDLQLFIDIKDNQKDKKYFKLLNEKIISSSRRFKKNGTLKTIFKMHKLKIMYFKGVDTKELNKIYNNMKDR</sequence>
<keyword evidence="6" id="KW-0472">Membrane</keyword>
<evidence type="ECO:0000256" key="10">
    <source>
        <dbReference type="ARBA" id="ARBA00040345"/>
    </source>
</evidence>
<dbReference type="SUPFAM" id="SSF53448">
    <property type="entry name" value="Nucleotide-diphospho-sugar transferases"/>
    <property type="match status" value="1"/>
</dbReference>
<reference evidence="12 13" key="1">
    <citation type="submission" date="2020-09" db="EMBL/GenBank/DDBJ databases">
        <title>Parvimonas S3374 sp. nov.</title>
        <authorList>
            <person name="Buhl M."/>
        </authorList>
    </citation>
    <scope>NUCLEOTIDE SEQUENCE [LARGE SCALE GENOMIC DNA]</scope>
    <source>
        <strain evidence="12 13">S3374</strain>
    </source>
</reference>
<dbReference type="EMBL" id="JACVDA010000010">
    <property type="protein sequence ID" value="MBK1468577.1"/>
    <property type="molecule type" value="Genomic_DNA"/>
</dbReference>
<protein>
    <recommendedName>
        <fullName evidence="10">4,4'-diaponeurosporenoate glycosyltransferase</fullName>
    </recommendedName>
</protein>
<name>A0ABS1C901_9FIRM</name>
<dbReference type="PANTHER" id="PTHR43646">
    <property type="entry name" value="GLYCOSYLTRANSFERASE"/>
    <property type="match status" value="1"/>
</dbReference>
<evidence type="ECO:0000256" key="2">
    <source>
        <dbReference type="ARBA" id="ARBA00022475"/>
    </source>
</evidence>
<dbReference type="InterPro" id="IPR026461">
    <property type="entry name" value="Trfase_2_rSAM/seldom_assoc"/>
</dbReference>
<keyword evidence="5" id="KW-0125">Carotenoid biosynthesis</keyword>
<evidence type="ECO:0000256" key="7">
    <source>
        <dbReference type="ARBA" id="ARBA00037281"/>
    </source>
</evidence>
<keyword evidence="4" id="KW-0808">Transferase</keyword>
<evidence type="ECO:0000256" key="4">
    <source>
        <dbReference type="ARBA" id="ARBA00022679"/>
    </source>
</evidence>
<comment type="pathway">
    <text evidence="8">Carotenoid biosynthesis; staphyloxanthin biosynthesis; staphyloxanthin from farnesyl diphosphate: step 4/5.</text>
</comment>
<evidence type="ECO:0000256" key="3">
    <source>
        <dbReference type="ARBA" id="ARBA00022676"/>
    </source>
</evidence>
<keyword evidence="13" id="KW-1185">Reference proteome</keyword>
<dbReference type="Proteomes" id="UP000823123">
    <property type="component" value="Unassembled WGS sequence"/>
</dbReference>
<dbReference type="NCBIfam" id="TIGR04283">
    <property type="entry name" value="glyco_like_mftF"/>
    <property type="match status" value="1"/>
</dbReference>